<dbReference type="InterPro" id="IPR035897">
    <property type="entry name" value="Toll_tir_struct_dom_sf"/>
</dbReference>
<feature type="domain" description="TIR" evidence="1">
    <location>
        <begin position="8"/>
        <end position="146"/>
    </location>
</feature>
<organism evidence="2">
    <name type="scientific">marine metagenome</name>
    <dbReference type="NCBI Taxonomy" id="408172"/>
    <lineage>
        <taxon>unclassified sequences</taxon>
        <taxon>metagenomes</taxon>
        <taxon>ecological metagenomes</taxon>
    </lineage>
</organism>
<reference evidence="2" key="1">
    <citation type="submission" date="2018-05" db="EMBL/GenBank/DDBJ databases">
        <authorList>
            <person name="Lanie J.A."/>
            <person name="Ng W.-L."/>
            <person name="Kazmierczak K.M."/>
            <person name="Andrzejewski T.M."/>
            <person name="Davidsen T.M."/>
            <person name="Wayne K.J."/>
            <person name="Tettelin H."/>
            <person name="Glass J.I."/>
            <person name="Rusch D."/>
            <person name="Podicherti R."/>
            <person name="Tsui H.-C.T."/>
            <person name="Winkler M.E."/>
        </authorList>
    </citation>
    <scope>NUCLEOTIDE SEQUENCE</scope>
</reference>
<evidence type="ECO:0000313" key="2">
    <source>
        <dbReference type="EMBL" id="SVA53950.1"/>
    </source>
</evidence>
<dbReference type="EMBL" id="UINC01012341">
    <property type="protein sequence ID" value="SVA53950.1"/>
    <property type="molecule type" value="Genomic_DNA"/>
</dbReference>
<proteinExistence type="predicted"/>
<dbReference type="SUPFAM" id="SSF52200">
    <property type="entry name" value="Toll/Interleukin receptor TIR domain"/>
    <property type="match status" value="1"/>
</dbReference>
<evidence type="ECO:0000259" key="1">
    <source>
        <dbReference type="PROSITE" id="PS50104"/>
    </source>
</evidence>
<dbReference type="PROSITE" id="PS50104">
    <property type="entry name" value="TIR"/>
    <property type="match status" value="1"/>
</dbReference>
<dbReference type="AlphaFoldDB" id="A0A381WN78"/>
<accession>A0A381WN78</accession>
<dbReference type="GO" id="GO:0007165">
    <property type="term" value="P:signal transduction"/>
    <property type="evidence" value="ECO:0007669"/>
    <property type="project" value="InterPro"/>
</dbReference>
<dbReference type="SMART" id="SM00255">
    <property type="entry name" value="TIR"/>
    <property type="match status" value="1"/>
</dbReference>
<name>A0A381WN78_9ZZZZ</name>
<dbReference type="Pfam" id="PF13676">
    <property type="entry name" value="TIR_2"/>
    <property type="match status" value="1"/>
</dbReference>
<sequence length="510" mass="57717">MTQPSIKPLNDIFISYAHVDNESLTEGQKGWISQFHRTLEIRLRQLLGENPRIWRDMKLSGTDIFDEKIVNEFEHTRLMVSIVSPRYVNSEWCNRELNEFHQALEKSGGTRVGDKSRIIKVVKTPVDGDSDGGSVHKIFKSLLGFEFFDVDPDTGRVREYNEEFGHEAKRNYLERVYDLAHEITTILKQMGGGELPEETSPARTGRVVYLAEVTSDLKAERDRIRRELLERGHTVLPDRPLPLEADEAGRLIGDSLAKAHLAVHLIGSRYGVVPEGGDISLLEMQSRLSSQQGERNGLQRLVWIHSDSQPDSDRHSEFIRSIQDGSEGMATTELLTGQIEEVKNLAVKRLRPDDQQTGAKLASLGQAQEDGETRIYLICDQQDEEAVEPLEDYLFDQGYEVKTPQFDGDEDAFVQAHQDNLRFCDGVLIYFGRASGQWVDMKLMDLLKAPGYGRTKPLIAKAVYVGPPENRRKTRFRTRTADVIHGGNSINPDDLKPFLEKMKQTKGDAA</sequence>
<dbReference type="InterPro" id="IPR000157">
    <property type="entry name" value="TIR_dom"/>
</dbReference>
<gene>
    <name evidence="2" type="ORF">METZ01_LOCUS106804</name>
</gene>
<protein>
    <recommendedName>
        <fullName evidence="1">TIR domain-containing protein</fullName>
    </recommendedName>
</protein>
<dbReference type="Gene3D" id="3.40.50.10140">
    <property type="entry name" value="Toll/interleukin-1 receptor homology (TIR) domain"/>
    <property type="match status" value="1"/>
</dbReference>